<keyword evidence="7" id="KW-1185">Reference proteome</keyword>
<proteinExistence type="inferred from homology"/>
<protein>
    <submittedName>
        <fullName evidence="6">Uncharacterized protein</fullName>
    </submittedName>
</protein>
<dbReference type="Proteomes" id="UP000024635">
    <property type="component" value="Unassembled WGS sequence"/>
</dbReference>
<evidence type="ECO:0000256" key="5">
    <source>
        <dbReference type="SAM" id="MobiDB-lite"/>
    </source>
</evidence>
<keyword evidence="3" id="KW-0472">Membrane</keyword>
<dbReference type="InterPro" id="IPR019320">
    <property type="entry name" value="BORCS8"/>
</dbReference>
<feature type="compositionally biased region" description="Basic and acidic residues" evidence="5">
    <location>
        <begin position="145"/>
        <end position="179"/>
    </location>
</feature>
<feature type="region of interest" description="Disordered" evidence="5">
    <location>
        <begin position="120"/>
        <end position="224"/>
    </location>
</feature>
<dbReference type="STRING" id="53326.A0A016TIQ2"/>
<comment type="subcellular location">
    <subcellularLocation>
        <location evidence="1">Lysosome membrane</location>
    </subcellularLocation>
</comment>
<comment type="caution">
    <text evidence="6">The sequence shown here is derived from an EMBL/GenBank/DDBJ whole genome shotgun (WGS) entry which is preliminary data.</text>
</comment>
<dbReference type="AlphaFoldDB" id="A0A016TIQ2"/>
<feature type="compositionally biased region" description="Basic and acidic residues" evidence="5">
    <location>
        <begin position="120"/>
        <end position="137"/>
    </location>
</feature>
<evidence type="ECO:0000256" key="3">
    <source>
        <dbReference type="ARBA" id="ARBA00023136"/>
    </source>
</evidence>
<accession>A0A016TIQ2</accession>
<evidence type="ECO:0000313" key="7">
    <source>
        <dbReference type="Proteomes" id="UP000024635"/>
    </source>
</evidence>
<gene>
    <name evidence="6" type="primary">Acey_s0099.g3196</name>
    <name evidence="6" type="synonym">Acey-K11B4.2</name>
    <name evidence="6" type="ORF">Y032_0099g3196</name>
</gene>
<dbReference type="Pfam" id="PF10167">
    <property type="entry name" value="BORCS8"/>
    <property type="match status" value="1"/>
</dbReference>
<reference evidence="7" key="1">
    <citation type="journal article" date="2015" name="Nat. Genet.">
        <title>The genome and transcriptome of the zoonotic hookworm Ancylostoma ceylanicum identify infection-specific gene families.</title>
        <authorList>
            <person name="Schwarz E.M."/>
            <person name="Hu Y."/>
            <person name="Antoshechkin I."/>
            <person name="Miller M.M."/>
            <person name="Sternberg P.W."/>
            <person name="Aroian R.V."/>
        </authorList>
    </citation>
    <scope>NUCLEOTIDE SEQUENCE</scope>
    <source>
        <strain evidence="7">HY135</strain>
    </source>
</reference>
<dbReference type="GO" id="GO:0099078">
    <property type="term" value="C:BORC complex"/>
    <property type="evidence" value="ECO:0007669"/>
    <property type="project" value="TreeGrafter"/>
</dbReference>
<feature type="compositionally biased region" description="Basic and acidic residues" evidence="5">
    <location>
        <begin position="204"/>
        <end position="215"/>
    </location>
</feature>
<evidence type="ECO:0000256" key="1">
    <source>
        <dbReference type="ARBA" id="ARBA00004656"/>
    </source>
</evidence>
<organism evidence="6 7">
    <name type="scientific">Ancylostoma ceylanicum</name>
    <dbReference type="NCBI Taxonomy" id="53326"/>
    <lineage>
        <taxon>Eukaryota</taxon>
        <taxon>Metazoa</taxon>
        <taxon>Ecdysozoa</taxon>
        <taxon>Nematoda</taxon>
        <taxon>Chromadorea</taxon>
        <taxon>Rhabditida</taxon>
        <taxon>Rhabditina</taxon>
        <taxon>Rhabditomorpha</taxon>
        <taxon>Strongyloidea</taxon>
        <taxon>Ancylostomatidae</taxon>
        <taxon>Ancylostomatinae</taxon>
        <taxon>Ancylostoma</taxon>
    </lineage>
</organism>
<dbReference type="OrthoDB" id="10044187at2759"/>
<comment type="similarity">
    <text evidence="2">Belongs to the BORCS8 family.</text>
</comment>
<dbReference type="GO" id="GO:0005765">
    <property type="term" value="C:lysosomal membrane"/>
    <property type="evidence" value="ECO:0007669"/>
    <property type="project" value="UniProtKB-SubCell"/>
</dbReference>
<evidence type="ECO:0000256" key="4">
    <source>
        <dbReference type="ARBA" id="ARBA00023228"/>
    </source>
</evidence>
<dbReference type="PANTHER" id="PTHR21146">
    <property type="entry name" value="MEF2B PROTEIN"/>
    <property type="match status" value="1"/>
</dbReference>
<keyword evidence="4" id="KW-0458">Lysosome</keyword>
<evidence type="ECO:0000313" key="6">
    <source>
        <dbReference type="EMBL" id="EYC02591.1"/>
    </source>
</evidence>
<evidence type="ECO:0000256" key="2">
    <source>
        <dbReference type="ARBA" id="ARBA00010463"/>
    </source>
</evidence>
<dbReference type="EMBL" id="JARK01001435">
    <property type="protein sequence ID" value="EYC02591.1"/>
    <property type="molecule type" value="Genomic_DNA"/>
</dbReference>
<sequence>MSSQNQAKSKEMDSRCRLLAERLTDAVRVLDHDPSLALYRLQEHVGRSLPGLVQRRILLNQQTALLSGVQFDLENALSTVESIRQSTTTFDECAEMLRNCMFYKQQLDFDANRKDLRIREKEGKKERGKERNIEEREKKRKRERGRKEERKEGREEGREEGRKRGRKEERKKEREEERKRGRKKERKKEREEERKGGRKKGRKKEREEEREEERKKERKKKERE</sequence>
<dbReference type="PANTHER" id="PTHR21146:SF0">
    <property type="entry name" value="BLOC-1-RELATED COMPLEX SUBUNIT 8"/>
    <property type="match status" value="1"/>
</dbReference>
<name>A0A016TIQ2_9BILA</name>